<reference evidence="1 2" key="1">
    <citation type="submission" date="2017-09" db="EMBL/GenBank/DDBJ databases">
        <title>Depth-based differentiation of microbial function through sediment-hosted aquifers and enrichment of novel symbionts in the deep terrestrial subsurface.</title>
        <authorList>
            <person name="Probst A.J."/>
            <person name="Ladd B."/>
            <person name="Jarett J.K."/>
            <person name="Geller-Mcgrath D.E."/>
            <person name="Sieber C.M."/>
            <person name="Emerson J.B."/>
            <person name="Anantharaman K."/>
            <person name="Thomas B.C."/>
            <person name="Malmstrom R."/>
            <person name="Stieglmeier M."/>
            <person name="Klingl A."/>
            <person name="Woyke T."/>
            <person name="Ryan C.M."/>
            <person name="Banfield J.F."/>
        </authorList>
    </citation>
    <scope>NUCLEOTIDE SEQUENCE [LARGE SCALE GENOMIC DNA]</scope>
    <source>
        <strain evidence="1">CG15_BIG_FIL_POST_REV_8_21_14_020_45_12</strain>
    </source>
</reference>
<dbReference type="Proteomes" id="UP000230292">
    <property type="component" value="Unassembled WGS sequence"/>
</dbReference>
<evidence type="ECO:0000313" key="2">
    <source>
        <dbReference type="Proteomes" id="UP000230292"/>
    </source>
</evidence>
<protein>
    <submittedName>
        <fullName evidence="1">Uncharacterized protein</fullName>
    </submittedName>
</protein>
<evidence type="ECO:0000313" key="1">
    <source>
        <dbReference type="EMBL" id="PIW36838.1"/>
    </source>
</evidence>
<accession>A0A2M7H3M9</accession>
<name>A0A2M7H3M9_9BACT</name>
<gene>
    <name evidence="1" type="ORF">COW24_03285</name>
</gene>
<dbReference type="AlphaFoldDB" id="A0A2M7H3M9"/>
<proteinExistence type="predicted"/>
<dbReference type="EMBL" id="PFGC01000038">
    <property type="protein sequence ID" value="PIW36838.1"/>
    <property type="molecule type" value="Genomic_DNA"/>
</dbReference>
<sequence>MRSRRALGQIEPRPRAVDLEQEPSPVGWSNIFDIRRGVPDREIQLMLEKANQPYLDLTWNPFKACDLLFIRPDLREHVNIDEAGWDLLTARIENTAQNHEDDYDYTSLVIVRHILYPSRRVQNRAHVTKLGQSVLNKNCSAHRLIGFGEPIAFDALAQTSFAARLVFPEYDKPPSPAVLDSIFDRIKDYNLSDLDRTESVYLASCLRLAWPQLSRDDIPFHEVDFAKLPKFGDDTALGKTDFFSRAVISADKVEITPNGDIVITPRLTAESASTALPQRSQL</sequence>
<organism evidence="1 2">
    <name type="scientific">Candidatus Kerfeldbacteria bacterium CG15_BIG_FIL_POST_REV_8_21_14_020_45_12</name>
    <dbReference type="NCBI Taxonomy" id="2014247"/>
    <lineage>
        <taxon>Bacteria</taxon>
        <taxon>Candidatus Kerfeldiibacteriota</taxon>
    </lineage>
</organism>
<comment type="caution">
    <text evidence="1">The sequence shown here is derived from an EMBL/GenBank/DDBJ whole genome shotgun (WGS) entry which is preliminary data.</text>
</comment>